<proteinExistence type="predicted"/>
<feature type="non-terminal residue" evidence="1">
    <location>
        <position position="84"/>
    </location>
</feature>
<evidence type="ECO:0000313" key="2">
    <source>
        <dbReference type="Proteomes" id="UP000838878"/>
    </source>
</evidence>
<accession>A0A8J9YHB2</accession>
<sequence>MNGGYLGEFRAVTEAGRAGNALSAASCDPRYRASLLEALHNSGFLFIPRLLTPVFSNNRSLYLINNKTGILIADQRKDEYHEKN</sequence>
<evidence type="ECO:0000313" key="1">
    <source>
        <dbReference type="EMBL" id="CAH0726061.1"/>
    </source>
</evidence>
<dbReference type="Proteomes" id="UP000838878">
    <property type="component" value="Chromosome 5"/>
</dbReference>
<protein>
    <submittedName>
        <fullName evidence="1">Uncharacterized protein</fullName>
    </submittedName>
</protein>
<dbReference type="EMBL" id="OV170225">
    <property type="protein sequence ID" value="CAH0726061.1"/>
    <property type="molecule type" value="Genomic_DNA"/>
</dbReference>
<name>A0A8J9YHB2_9NEOP</name>
<organism evidence="1 2">
    <name type="scientific">Brenthis ino</name>
    <name type="common">lesser marbled fritillary</name>
    <dbReference type="NCBI Taxonomy" id="405034"/>
    <lineage>
        <taxon>Eukaryota</taxon>
        <taxon>Metazoa</taxon>
        <taxon>Ecdysozoa</taxon>
        <taxon>Arthropoda</taxon>
        <taxon>Hexapoda</taxon>
        <taxon>Insecta</taxon>
        <taxon>Pterygota</taxon>
        <taxon>Neoptera</taxon>
        <taxon>Endopterygota</taxon>
        <taxon>Lepidoptera</taxon>
        <taxon>Glossata</taxon>
        <taxon>Ditrysia</taxon>
        <taxon>Papilionoidea</taxon>
        <taxon>Nymphalidae</taxon>
        <taxon>Heliconiinae</taxon>
        <taxon>Argynnini</taxon>
        <taxon>Brenthis</taxon>
    </lineage>
</organism>
<dbReference type="AlphaFoldDB" id="A0A8J9YHB2"/>
<gene>
    <name evidence="1" type="ORF">BINO364_LOCUS11580</name>
</gene>
<reference evidence="1" key="1">
    <citation type="submission" date="2021-12" db="EMBL/GenBank/DDBJ databases">
        <authorList>
            <person name="Martin H S."/>
        </authorList>
    </citation>
    <scope>NUCLEOTIDE SEQUENCE</scope>
</reference>
<keyword evidence="2" id="KW-1185">Reference proteome</keyword>